<keyword evidence="6 7" id="KW-0472">Membrane</keyword>
<feature type="region of interest" description="Disordered" evidence="8">
    <location>
        <begin position="1"/>
        <end position="36"/>
    </location>
</feature>
<evidence type="ECO:0000256" key="3">
    <source>
        <dbReference type="ARBA" id="ARBA00022475"/>
    </source>
</evidence>
<dbReference type="Pfam" id="PF00528">
    <property type="entry name" value="BPD_transp_1"/>
    <property type="match status" value="1"/>
</dbReference>
<dbReference type="Proteomes" id="UP000622552">
    <property type="component" value="Unassembled WGS sequence"/>
</dbReference>
<dbReference type="PROSITE" id="PS50928">
    <property type="entry name" value="ABC_TM1"/>
    <property type="match status" value="1"/>
</dbReference>
<dbReference type="PANTHER" id="PTHR43386:SF6">
    <property type="entry name" value="ABC TRANSPORTER PERMEASE PROTEIN"/>
    <property type="match status" value="1"/>
</dbReference>
<sequence>MSDFETIAASENHAAVPGPSGENNAPNQPDNSGKVRSLAGDAWRDLRRSPVFIVSSIVIAFMVFMAAFPTLFTSADPRSCELSRSMAGPSGDAIFGYNLQGCDVYARTVHGASTSIQVGFYSALLAGLIAVVIGMLAGFYGGLLDAILARIIDIVLGIPLLLAAIVALKARSSSSDGYWGQLILVVVVLSIFGWTTAARIVRSSVISAKGQDYVHAARMLGANNGRIMLKHILPNAMAPVIVVMTIALGAFITAEATLSFLGVGLKDPIISWGKDISEATQRVRENAIPLVAPSAFLSLTVLAFIMLGDAVREAFDPRLR</sequence>
<proteinExistence type="inferred from homology"/>
<dbReference type="CDD" id="cd06261">
    <property type="entry name" value="TM_PBP2"/>
    <property type="match status" value="1"/>
</dbReference>
<feature type="transmembrane region" description="Helical" evidence="7">
    <location>
        <begin position="118"/>
        <end position="140"/>
    </location>
</feature>
<reference evidence="10" key="1">
    <citation type="submission" date="2020-11" db="EMBL/GenBank/DDBJ databases">
        <title>Sequencing the genomes of 1000 actinobacteria strains.</title>
        <authorList>
            <person name="Klenk H.-P."/>
        </authorList>
    </citation>
    <scope>NUCLEOTIDE SEQUENCE</scope>
    <source>
        <strain evidence="10">DSM 45356</strain>
    </source>
</reference>
<keyword evidence="4 7" id="KW-0812">Transmembrane</keyword>
<evidence type="ECO:0000313" key="10">
    <source>
        <dbReference type="EMBL" id="MBG6140192.1"/>
    </source>
</evidence>
<accession>A0A8J7KZ49</accession>
<dbReference type="InterPro" id="IPR035906">
    <property type="entry name" value="MetI-like_sf"/>
</dbReference>
<dbReference type="InterPro" id="IPR050366">
    <property type="entry name" value="BP-dependent_transpt_permease"/>
</dbReference>
<dbReference type="Pfam" id="PF12911">
    <property type="entry name" value="OppC_N"/>
    <property type="match status" value="1"/>
</dbReference>
<dbReference type="SUPFAM" id="SSF161098">
    <property type="entry name" value="MetI-like"/>
    <property type="match status" value="1"/>
</dbReference>
<gene>
    <name evidence="10" type="ORF">IW245_006386</name>
</gene>
<feature type="transmembrane region" description="Helical" evidence="7">
    <location>
        <begin position="147"/>
        <end position="166"/>
    </location>
</feature>
<dbReference type="EMBL" id="JADOUF010000001">
    <property type="protein sequence ID" value="MBG6140192.1"/>
    <property type="molecule type" value="Genomic_DNA"/>
</dbReference>
<dbReference type="AlphaFoldDB" id="A0A8J7KZ49"/>
<feature type="transmembrane region" description="Helical" evidence="7">
    <location>
        <begin position="178"/>
        <end position="201"/>
    </location>
</feature>
<comment type="caution">
    <text evidence="10">The sequence shown here is derived from an EMBL/GenBank/DDBJ whole genome shotgun (WGS) entry which is preliminary data.</text>
</comment>
<evidence type="ECO:0000256" key="1">
    <source>
        <dbReference type="ARBA" id="ARBA00004651"/>
    </source>
</evidence>
<keyword evidence="3" id="KW-1003">Cell membrane</keyword>
<feature type="compositionally biased region" description="Polar residues" evidence="8">
    <location>
        <begin position="21"/>
        <end position="31"/>
    </location>
</feature>
<feature type="transmembrane region" description="Helical" evidence="7">
    <location>
        <begin position="290"/>
        <end position="311"/>
    </location>
</feature>
<evidence type="ECO:0000256" key="7">
    <source>
        <dbReference type="RuleBase" id="RU363032"/>
    </source>
</evidence>
<evidence type="ECO:0000256" key="8">
    <source>
        <dbReference type="SAM" id="MobiDB-lite"/>
    </source>
</evidence>
<evidence type="ECO:0000313" key="11">
    <source>
        <dbReference type="Proteomes" id="UP000622552"/>
    </source>
</evidence>
<dbReference type="PANTHER" id="PTHR43386">
    <property type="entry name" value="OLIGOPEPTIDE TRANSPORT SYSTEM PERMEASE PROTEIN APPC"/>
    <property type="match status" value="1"/>
</dbReference>
<evidence type="ECO:0000259" key="9">
    <source>
        <dbReference type="PROSITE" id="PS50928"/>
    </source>
</evidence>
<keyword evidence="2 7" id="KW-0813">Transport</keyword>
<dbReference type="RefSeq" id="WP_197006763.1">
    <property type="nucleotide sequence ID" value="NZ_BONS01000006.1"/>
</dbReference>
<evidence type="ECO:0000256" key="2">
    <source>
        <dbReference type="ARBA" id="ARBA00022448"/>
    </source>
</evidence>
<dbReference type="GO" id="GO:0005886">
    <property type="term" value="C:plasma membrane"/>
    <property type="evidence" value="ECO:0007669"/>
    <property type="project" value="UniProtKB-SubCell"/>
</dbReference>
<organism evidence="10 11">
    <name type="scientific">Longispora fulva</name>
    <dbReference type="NCBI Taxonomy" id="619741"/>
    <lineage>
        <taxon>Bacteria</taxon>
        <taxon>Bacillati</taxon>
        <taxon>Actinomycetota</taxon>
        <taxon>Actinomycetes</taxon>
        <taxon>Micromonosporales</taxon>
        <taxon>Micromonosporaceae</taxon>
        <taxon>Longispora</taxon>
    </lineage>
</organism>
<keyword evidence="5 7" id="KW-1133">Transmembrane helix</keyword>
<evidence type="ECO:0000256" key="4">
    <source>
        <dbReference type="ARBA" id="ARBA00022692"/>
    </source>
</evidence>
<protein>
    <submittedName>
        <fullName evidence="10">Peptide/nickel transport system permease protein/oligopeptide transport system permease protein</fullName>
    </submittedName>
</protein>
<comment type="subcellular location">
    <subcellularLocation>
        <location evidence="1 7">Cell membrane</location>
        <topology evidence="1 7">Multi-pass membrane protein</topology>
    </subcellularLocation>
</comment>
<feature type="transmembrane region" description="Helical" evidence="7">
    <location>
        <begin position="236"/>
        <end position="254"/>
    </location>
</feature>
<feature type="transmembrane region" description="Helical" evidence="7">
    <location>
        <begin position="51"/>
        <end position="72"/>
    </location>
</feature>
<keyword evidence="11" id="KW-1185">Reference proteome</keyword>
<dbReference type="GO" id="GO:0055085">
    <property type="term" value="P:transmembrane transport"/>
    <property type="evidence" value="ECO:0007669"/>
    <property type="project" value="InterPro"/>
</dbReference>
<comment type="similarity">
    <text evidence="7">Belongs to the binding-protein-dependent transport system permease family.</text>
</comment>
<feature type="domain" description="ABC transmembrane type-1" evidence="9">
    <location>
        <begin position="112"/>
        <end position="308"/>
    </location>
</feature>
<dbReference type="Gene3D" id="1.10.3720.10">
    <property type="entry name" value="MetI-like"/>
    <property type="match status" value="1"/>
</dbReference>
<name>A0A8J7KZ49_9ACTN</name>
<evidence type="ECO:0000256" key="6">
    <source>
        <dbReference type="ARBA" id="ARBA00023136"/>
    </source>
</evidence>
<dbReference type="InterPro" id="IPR025966">
    <property type="entry name" value="OppC_N"/>
</dbReference>
<evidence type="ECO:0000256" key="5">
    <source>
        <dbReference type="ARBA" id="ARBA00022989"/>
    </source>
</evidence>
<dbReference type="InterPro" id="IPR000515">
    <property type="entry name" value="MetI-like"/>
</dbReference>